<keyword evidence="8" id="KW-1185">Reference proteome</keyword>
<reference evidence="7 8" key="1">
    <citation type="submission" date="2020-09" db="EMBL/GenBank/DDBJ databases">
        <title>Draft Genome Sequence of Aminobacter carboxidus type strain DSM 1086, a soil Gram-negative carboxydobacterium.</title>
        <authorList>
            <person name="Turrini P."/>
            <person name="Tescari M."/>
            <person name="Artuso I."/>
            <person name="Lugli G.A."/>
            <person name="Frangipani E."/>
            <person name="Ventura M."/>
            <person name="Visca P."/>
        </authorList>
    </citation>
    <scope>NUCLEOTIDE SEQUENCE [LARGE SCALE GENOMIC DNA]</scope>
    <source>
        <strain evidence="7 8">DSM 1086</strain>
    </source>
</reference>
<dbReference type="SUPFAM" id="SSF54373">
    <property type="entry name" value="FAD-linked reductases, C-terminal domain"/>
    <property type="match status" value="1"/>
</dbReference>
<sequence>MQSRHVVIAGAGIAGLTAALAFARHGIGVRIYERSPVLEEVGAGLQLSPNATRILDRLGVLDLVSASAVRPEAVVLRDAATLVERARVPLGTAAERRWKSPYLVAHRADLQSALLARVTENPLIEIATGATVDAAVPQADGLTVSVTQGGIGSYEQAGLLVAADGVWSASRRLVGPNEKSRFSGELAWRTTIPADSELGRQFAGVTSLTTVTTFLHPGFHLVAYPIRAGHAVNLVAFTPGTAIAEQWSGETDAGALKRAMHGTAPALSRLVQEAGPWTVWPLHTVDPSRPWTSPAGIVLIGDAAHAMTPFAAQGAAMAIEDAYTLADAIVVASNMAEALAQWEAARKARVLKVTRRGALNHFAWHAAGPVALARNLFLRLKSPASLAADMDWLYGWTPPDWTSGRL</sequence>
<accession>A0ABR9GI58</accession>
<keyword evidence="3" id="KW-0274">FAD</keyword>
<keyword evidence="2" id="KW-0285">Flavoprotein</keyword>
<evidence type="ECO:0000313" key="8">
    <source>
        <dbReference type="Proteomes" id="UP000598227"/>
    </source>
</evidence>
<dbReference type="Gene3D" id="3.50.50.60">
    <property type="entry name" value="FAD/NAD(P)-binding domain"/>
    <property type="match status" value="1"/>
</dbReference>
<comment type="caution">
    <text evidence="7">The sequence shown here is derived from an EMBL/GenBank/DDBJ whole genome shotgun (WGS) entry which is preliminary data.</text>
</comment>
<evidence type="ECO:0000259" key="6">
    <source>
        <dbReference type="Pfam" id="PF01494"/>
    </source>
</evidence>
<feature type="domain" description="FAD-binding" evidence="6">
    <location>
        <begin position="5"/>
        <end position="356"/>
    </location>
</feature>
<evidence type="ECO:0000256" key="1">
    <source>
        <dbReference type="ARBA" id="ARBA00001974"/>
    </source>
</evidence>
<evidence type="ECO:0000256" key="2">
    <source>
        <dbReference type="ARBA" id="ARBA00022630"/>
    </source>
</evidence>
<gene>
    <name evidence="7" type="ORF">IHE39_03290</name>
</gene>
<evidence type="ECO:0000313" key="7">
    <source>
        <dbReference type="EMBL" id="MBE1203310.1"/>
    </source>
</evidence>
<dbReference type="Proteomes" id="UP000598227">
    <property type="component" value="Unassembled WGS sequence"/>
</dbReference>
<evidence type="ECO:0000256" key="3">
    <source>
        <dbReference type="ARBA" id="ARBA00022827"/>
    </source>
</evidence>
<organism evidence="7 8">
    <name type="scientific">Aminobacter carboxidus</name>
    <dbReference type="NCBI Taxonomy" id="376165"/>
    <lineage>
        <taxon>Bacteria</taxon>
        <taxon>Pseudomonadati</taxon>
        <taxon>Pseudomonadota</taxon>
        <taxon>Alphaproteobacteria</taxon>
        <taxon>Hyphomicrobiales</taxon>
        <taxon>Phyllobacteriaceae</taxon>
        <taxon>Aminobacter</taxon>
    </lineage>
</organism>
<dbReference type="SUPFAM" id="SSF51905">
    <property type="entry name" value="FAD/NAD(P)-binding domain"/>
    <property type="match status" value="1"/>
</dbReference>
<keyword evidence="4" id="KW-0560">Oxidoreductase</keyword>
<evidence type="ECO:0000256" key="5">
    <source>
        <dbReference type="ARBA" id="ARBA00023033"/>
    </source>
</evidence>
<dbReference type="PRINTS" id="PR00420">
    <property type="entry name" value="RNGMNOXGNASE"/>
</dbReference>
<dbReference type="PANTHER" id="PTHR13789">
    <property type="entry name" value="MONOOXYGENASE"/>
    <property type="match status" value="1"/>
</dbReference>
<name>A0ABR9GI58_9HYPH</name>
<dbReference type="RefSeq" id="WP_192565492.1">
    <property type="nucleotide sequence ID" value="NZ_JACZEP010000001.1"/>
</dbReference>
<dbReference type="InterPro" id="IPR002938">
    <property type="entry name" value="FAD-bd"/>
</dbReference>
<dbReference type="PANTHER" id="PTHR13789:SF318">
    <property type="entry name" value="GERANYLGERANYL DIPHOSPHATE REDUCTASE"/>
    <property type="match status" value="1"/>
</dbReference>
<dbReference type="EMBL" id="JACZEP010000001">
    <property type="protein sequence ID" value="MBE1203310.1"/>
    <property type="molecule type" value="Genomic_DNA"/>
</dbReference>
<comment type="cofactor">
    <cofactor evidence="1">
        <name>FAD</name>
        <dbReference type="ChEBI" id="CHEBI:57692"/>
    </cofactor>
</comment>
<dbReference type="InterPro" id="IPR036188">
    <property type="entry name" value="FAD/NAD-bd_sf"/>
</dbReference>
<protein>
    <submittedName>
        <fullName evidence="7">FAD-dependent monooxygenase</fullName>
    </submittedName>
</protein>
<dbReference type="Pfam" id="PF01494">
    <property type="entry name" value="FAD_binding_3"/>
    <property type="match status" value="1"/>
</dbReference>
<proteinExistence type="predicted"/>
<evidence type="ECO:0000256" key="4">
    <source>
        <dbReference type="ARBA" id="ARBA00023002"/>
    </source>
</evidence>
<dbReference type="InterPro" id="IPR050493">
    <property type="entry name" value="FAD-dep_Monooxygenase_BioMet"/>
</dbReference>
<dbReference type="GO" id="GO:0004497">
    <property type="term" value="F:monooxygenase activity"/>
    <property type="evidence" value="ECO:0007669"/>
    <property type="project" value="UniProtKB-KW"/>
</dbReference>
<keyword evidence="5 7" id="KW-0503">Monooxygenase</keyword>